<evidence type="ECO:0000313" key="1">
    <source>
        <dbReference type="Ensembl" id="ENSOARP00020052976.1"/>
    </source>
</evidence>
<sequence length="298" mass="33561">MPSSHLILSRPLLLLPPIPPSIKVFSNESALLMRWPKYWSFSFSVIRSKEIPGLISFRMDWLDLLAVQGTLKSLFQHHSSKESILQPSAFFTVHLSHPYMTTGKTIALTRRTFVGKVMSLLFNMLSRLVITKWQPTPVFLPGESHGRRSLVGYSPPVTKSRTRLSDFSLHFLPRSKRLLISWLQSPSAVILELQKIKFYIVATVSPSISHGLMGPDAMIFVFSMLSFKPTFSLSSFTFIKRLFSSSSLSAIRMVSSAYLKLLIFLLAILIPACVSSSPAFLVMYSAYKLNKQGDNIQP</sequence>
<protein>
    <submittedName>
        <fullName evidence="1">Uncharacterized protein</fullName>
    </submittedName>
</protein>
<reference evidence="1" key="3">
    <citation type="submission" date="2025-09" db="UniProtKB">
        <authorList>
            <consortium name="Ensembl"/>
        </authorList>
    </citation>
    <scope>IDENTIFICATION</scope>
</reference>
<dbReference type="Ensembl" id="ENSOART00020061096.1">
    <property type="protein sequence ID" value="ENSOARP00020052976.1"/>
    <property type="gene ID" value="ENSOARG00020035463.1"/>
</dbReference>
<name>A0AC11DZG1_SHEEP</name>
<organism evidence="1">
    <name type="scientific">Ovis aries</name>
    <name type="common">Sheep</name>
    <dbReference type="NCBI Taxonomy" id="9940"/>
    <lineage>
        <taxon>Eukaryota</taxon>
        <taxon>Metazoa</taxon>
        <taxon>Chordata</taxon>
        <taxon>Craniata</taxon>
        <taxon>Vertebrata</taxon>
        <taxon>Euteleostomi</taxon>
        <taxon>Mammalia</taxon>
        <taxon>Eutheria</taxon>
        <taxon>Laurasiatheria</taxon>
        <taxon>Artiodactyla</taxon>
        <taxon>Ruminantia</taxon>
        <taxon>Pecora</taxon>
        <taxon>Bovidae</taxon>
        <taxon>Caprinae</taxon>
        <taxon>Ovis</taxon>
    </lineage>
</organism>
<proteinExistence type="predicted"/>
<reference evidence="1" key="2">
    <citation type="submission" date="2025-08" db="UniProtKB">
        <authorList>
            <consortium name="Ensembl"/>
        </authorList>
    </citation>
    <scope>IDENTIFICATION</scope>
</reference>
<reference evidence="1" key="1">
    <citation type="submission" date="2020-11" db="EMBL/GenBank/DDBJ databases">
        <authorList>
            <person name="Davenport K.M."/>
            <person name="Bickhart D.M."/>
            <person name="Smith T.P.L."/>
            <person name="Murdoch B.M."/>
            <person name="Rosen B.D."/>
        </authorList>
    </citation>
    <scope>NUCLEOTIDE SEQUENCE [LARGE SCALE GENOMIC DNA]</scope>
    <source>
        <strain evidence="1">OAR_USU_Benz2616</strain>
    </source>
</reference>
<accession>A0AC11DZG1</accession>